<dbReference type="EMBL" id="JAWNFY010000013">
    <property type="protein sequence ID" value="MDY5146508.1"/>
    <property type="molecule type" value="Genomic_DNA"/>
</dbReference>
<evidence type="ECO:0000259" key="19">
    <source>
        <dbReference type="Pfam" id="PF02096"/>
    </source>
</evidence>
<feature type="region of interest" description="Disordered" evidence="17">
    <location>
        <begin position="293"/>
        <end position="375"/>
    </location>
</feature>
<dbReference type="GO" id="GO:0051205">
    <property type="term" value="P:protein insertion into membrane"/>
    <property type="evidence" value="ECO:0007669"/>
    <property type="project" value="TreeGrafter"/>
</dbReference>
<keyword evidence="6 16" id="KW-0812">Transmembrane</keyword>
<accession>A0AAW9HNQ0</accession>
<evidence type="ECO:0000256" key="3">
    <source>
        <dbReference type="ARBA" id="ARBA00015325"/>
    </source>
</evidence>
<evidence type="ECO:0000313" key="23">
    <source>
        <dbReference type="Proteomes" id="UP001288320"/>
    </source>
</evidence>
<keyword evidence="22" id="KW-1185">Reference proteome</keyword>
<evidence type="ECO:0000256" key="9">
    <source>
        <dbReference type="ARBA" id="ARBA00023136"/>
    </source>
</evidence>
<evidence type="ECO:0000313" key="22">
    <source>
        <dbReference type="Proteomes" id="UP001284901"/>
    </source>
</evidence>
<dbReference type="RefSeq" id="WP_087070160.1">
    <property type="nucleotide sequence ID" value="NZ_CAUPFC010000013.1"/>
</dbReference>
<evidence type="ECO:0000256" key="2">
    <source>
        <dbReference type="ARBA" id="ARBA00010527"/>
    </source>
</evidence>
<evidence type="ECO:0000313" key="20">
    <source>
        <dbReference type="EMBL" id="MDY5141057.1"/>
    </source>
</evidence>
<comment type="subcellular location">
    <subcellularLocation>
        <location evidence="1">Cell membrane</location>
        <topology evidence="1">Multi-pass membrane protein</topology>
    </subcellularLocation>
    <subcellularLocation>
        <location evidence="16">Membrane</location>
        <topology evidence="16">Multi-pass membrane protein</topology>
    </subcellularLocation>
</comment>
<evidence type="ECO:0000256" key="10">
    <source>
        <dbReference type="ARBA" id="ARBA00023186"/>
    </source>
</evidence>
<evidence type="ECO:0000256" key="8">
    <source>
        <dbReference type="ARBA" id="ARBA00022989"/>
    </source>
</evidence>
<dbReference type="GO" id="GO:0032977">
    <property type="term" value="F:membrane insertase activity"/>
    <property type="evidence" value="ECO:0007669"/>
    <property type="project" value="InterPro"/>
</dbReference>
<comment type="caution">
    <text evidence="20">The sequence shown here is derived from an EMBL/GenBank/DDBJ whole genome shotgun (WGS) entry which is preliminary data.</text>
</comment>
<dbReference type="EMBL" id="JAWNFV010000014">
    <property type="protein sequence ID" value="MDY5141057.1"/>
    <property type="molecule type" value="Genomic_DNA"/>
</dbReference>
<evidence type="ECO:0000256" key="1">
    <source>
        <dbReference type="ARBA" id="ARBA00004651"/>
    </source>
</evidence>
<reference evidence="20 22" key="1">
    <citation type="submission" date="2023-10" db="EMBL/GenBank/DDBJ databases">
        <title>Whole Genome based description of the genera Actinobaculum and Actinotignum reveals a complex phylogenetic relationship within the species included in the genus Actinotignum.</title>
        <authorList>
            <person name="Jensen C.S."/>
            <person name="Dargis R."/>
            <person name="Kemp M."/>
            <person name="Christensen J.J."/>
        </authorList>
    </citation>
    <scope>NUCLEOTIDE SEQUENCE</scope>
    <source>
        <strain evidence="21 22">SLA_B089</strain>
        <strain evidence="20">SLA_B245</strain>
    </source>
</reference>
<organism evidence="20 23">
    <name type="scientific">Actinotignum timonense</name>
    <dbReference type="NCBI Taxonomy" id="1870995"/>
    <lineage>
        <taxon>Bacteria</taxon>
        <taxon>Bacillati</taxon>
        <taxon>Actinomycetota</taxon>
        <taxon>Actinomycetes</taxon>
        <taxon>Actinomycetales</taxon>
        <taxon>Actinomycetaceae</taxon>
        <taxon>Actinotignum</taxon>
    </lineage>
</organism>
<dbReference type="PANTHER" id="PTHR12428">
    <property type="entry name" value="OXA1"/>
    <property type="match status" value="1"/>
</dbReference>
<comment type="function">
    <text evidence="11">Required for the insertion and/or proper folding and/or complex formation of integral membrane proteins into the membrane. Involved in integration of membrane proteins that insert both dependently and independently of the Sec translocase complex, as well as at least some lipoproteins. Aids folding of multispanning membrane proteins.</text>
</comment>
<evidence type="ECO:0000256" key="11">
    <source>
        <dbReference type="ARBA" id="ARBA00025034"/>
    </source>
</evidence>
<feature type="transmembrane region" description="Helical" evidence="18">
    <location>
        <begin position="34"/>
        <end position="55"/>
    </location>
</feature>
<dbReference type="GO" id="GO:0005886">
    <property type="term" value="C:plasma membrane"/>
    <property type="evidence" value="ECO:0007669"/>
    <property type="project" value="UniProtKB-SubCell"/>
</dbReference>
<name>A0AAW9HNQ0_9ACTO</name>
<dbReference type="AlphaFoldDB" id="A0AAW9HNQ0"/>
<dbReference type="InterPro" id="IPR028055">
    <property type="entry name" value="YidC/Oxa/ALB_C"/>
</dbReference>
<feature type="transmembrane region" description="Helical" evidence="18">
    <location>
        <begin position="223"/>
        <end position="245"/>
    </location>
</feature>
<dbReference type="NCBIfam" id="TIGR03592">
    <property type="entry name" value="yidC_oxa1_cterm"/>
    <property type="match status" value="1"/>
</dbReference>
<feature type="compositionally biased region" description="Basic and acidic residues" evidence="17">
    <location>
        <begin position="336"/>
        <end position="363"/>
    </location>
</feature>
<evidence type="ECO:0000256" key="4">
    <source>
        <dbReference type="ARBA" id="ARBA00022448"/>
    </source>
</evidence>
<evidence type="ECO:0000256" key="12">
    <source>
        <dbReference type="ARBA" id="ARBA00026028"/>
    </source>
</evidence>
<dbReference type="PANTHER" id="PTHR12428:SF65">
    <property type="entry name" value="CYTOCHROME C OXIDASE ASSEMBLY PROTEIN COX18, MITOCHONDRIAL"/>
    <property type="match status" value="1"/>
</dbReference>
<keyword evidence="7" id="KW-0653">Protein transport</keyword>
<protein>
    <recommendedName>
        <fullName evidence="3">Membrane protein insertase YidC</fullName>
    </recommendedName>
    <alternativeName>
        <fullName evidence="15">Foldase YidC</fullName>
    </alternativeName>
    <alternativeName>
        <fullName evidence="14">Membrane integrase YidC</fullName>
    </alternativeName>
    <alternativeName>
        <fullName evidence="13">Membrane protein YidC</fullName>
    </alternativeName>
</protein>
<keyword evidence="10" id="KW-0143">Chaperone</keyword>
<comment type="similarity">
    <text evidence="2">Belongs to the OXA1/ALB3/YidC family. Type 1 subfamily.</text>
</comment>
<evidence type="ECO:0000256" key="16">
    <source>
        <dbReference type="RuleBase" id="RU003945"/>
    </source>
</evidence>
<dbReference type="Proteomes" id="UP001288320">
    <property type="component" value="Unassembled WGS sequence"/>
</dbReference>
<evidence type="ECO:0000256" key="18">
    <source>
        <dbReference type="SAM" id="Phobius"/>
    </source>
</evidence>
<evidence type="ECO:0000256" key="7">
    <source>
        <dbReference type="ARBA" id="ARBA00022927"/>
    </source>
</evidence>
<sequence>MDTILAPFMWAVSWVMYGIHEGLVLLGMNQGAGPAWVCAIIGLTIVVRLLILPLYNRQIRASRAMQVLQPDIQKLQKKYKGKRDQVSMQRQQEELQALYRKHGASPMASCWPMLVQMPILFSLYRVLINFPSIANGKRGPIGPITQPVAQSFEDTTFFGAPMSATISTAGQFANATQVRIVAVVLVIIMILSMFWTQRQLMTKNMPEQKDPNNAALRMQRMMLYGMPLIYVFSGAVFPVGVLIYWCAGNLWNMGQQSWFIRHNPTPGSRAYIEREKRILEKRKRKGLTEEEIAELEEQEQKGGQRYQPMSKERAKKAGLSPDAYMPRPADEDEDDKPAVGKDGLTDEERARKRYERRQAERARARAKKNKKNRGK</sequence>
<proteinExistence type="inferred from homology"/>
<keyword evidence="8 18" id="KW-1133">Transmembrane helix</keyword>
<keyword evidence="9 18" id="KW-0472">Membrane</keyword>
<feature type="domain" description="Membrane insertase YidC/Oxa/ALB C-terminal" evidence="19">
    <location>
        <begin position="36"/>
        <end position="259"/>
    </location>
</feature>
<gene>
    <name evidence="20" type="primary">yidC</name>
    <name evidence="20" type="ORF">R6G74_07005</name>
    <name evidence="21" type="ORF">R6P33_05645</name>
</gene>
<evidence type="ECO:0000256" key="15">
    <source>
        <dbReference type="ARBA" id="ARBA00033342"/>
    </source>
</evidence>
<evidence type="ECO:0000256" key="6">
    <source>
        <dbReference type="ARBA" id="ARBA00022692"/>
    </source>
</evidence>
<dbReference type="GeneID" id="92813254"/>
<dbReference type="NCBIfam" id="NF002350">
    <property type="entry name" value="PRK01315.1"/>
    <property type="match status" value="1"/>
</dbReference>
<evidence type="ECO:0000313" key="21">
    <source>
        <dbReference type="EMBL" id="MDY5146508.1"/>
    </source>
</evidence>
<evidence type="ECO:0000256" key="17">
    <source>
        <dbReference type="SAM" id="MobiDB-lite"/>
    </source>
</evidence>
<evidence type="ECO:0000256" key="13">
    <source>
        <dbReference type="ARBA" id="ARBA00031538"/>
    </source>
</evidence>
<dbReference type="Pfam" id="PF02096">
    <property type="entry name" value="60KD_IMP"/>
    <property type="match status" value="1"/>
</dbReference>
<comment type="subunit">
    <text evidence="12">Interacts with the Sec translocase complex via SecD. Specifically interacts with transmembrane segments of nascent integral membrane proteins during membrane integration.</text>
</comment>
<dbReference type="InterPro" id="IPR047196">
    <property type="entry name" value="YidC_ALB_C"/>
</dbReference>
<dbReference type="InterPro" id="IPR001708">
    <property type="entry name" value="YidC/ALB3/OXA1/COX18"/>
</dbReference>
<dbReference type="CDD" id="cd20070">
    <property type="entry name" value="5TM_YidC_Alb3"/>
    <property type="match status" value="1"/>
</dbReference>
<keyword evidence="5" id="KW-1003">Cell membrane</keyword>
<keyword evidence="4" id="KW-0813">Transport</keyword>
<feature type="transmembrane region" description="Helical" evidence="18">
    <location>
        <begin position="178"/>
        <end position="196"/>
    </location>
</feature>
<dbReference type="GO" id="GO:0015031">
    <property type="term" value="P:protein transport"/>
    <property type="evidence" value="ECO:0007669"/>
    <property type="project" value="UniProtKB-KW"/>
</dbReference>
<feature type="compositionally biased region" description="Basic residues" evidence="17">
    <location>
        <begin position="364"/>
        <end position="375"/>
    </location>
</feature>
<evidence type="ECO:0000256" key="5">
    <source>
        <dbReference type="ARBA" id="ARBA00022475"/>
    </source>
</evidence>
<evidence type="ECO:0000256" key="14">
    <source>
        <dbReference type="ARBA" id="ARBA00033245"/>
    </source>
</evidence>
<dbReference type="Proteomes" id="UP001284901">
    <property type="component" value="Unassembled WGS sequence"/>
</dbReference>